<evidence type="ECO:0000313" key="11">
    <source>
        <dbReference type="Proteomes" id="UP000310158"/>
    </source>
</evidence>
<dbReference type="EMBL" id="SGPL01000004">
    <property type="protein sequence ID" value="THH21362.1"/>
    <property type="molecule type" value="Genomic_DNA"/>
</dbReference>
<dbReference type="Proteomes" id="UP000310158">
    <property type="component" value="Unassembled WGS sequence"/>
</dbReference>
<keyword evidence="6" id="KW-0511">Multifunctional enzyme</keyword>
<dbReference type="SUPFAM" id="SSF52283">
    <property type="entry name" value="Formate/glycerate dehydrogenase catalytic domain-like"/>
    <property type="match status" value="1"/>
</dbReference>
<dbReference type="InterPro" id="IPR007886">
    <property type="entry name" value="AlaDH/PNT_N"/>
</dbReference>
<dbReference type="PANTHER" id="PTHR11133">
    <property type="entry name" value="SACCHAROPINE DEHYDROGENASE"/>
    <property type="match status" value="1"/>
</dbReference>
<proteinExistence type="inferred from homology"/>
<evidence type="ECO:0000259" key="9">
    <source>
        <dbReference type="SMART" id="SM01003"/>
    </source>
</evidence>
<keyword evidence="11" id="KW-1185">Reference proteome</keyword>
<evidence type="ECO:0000256" key="3">
    <source>
        <dbReference type="ARBA" id="ARBA00022857"/>
    </source>
</evidence>
<keyword evidence="4" id="KW-0560">Oxidoreductase</keyword>
<reference evidence="10 11" key="1">
    <citation type="submission" date="2019-02" db="EMBL/GenBank/DDBJ databases">
        <title>Genome sequencing of the rare red list fungi Bondarzewia mesenterica.</title>
        <authorList>
            <person name="Buettner E."/>
            <person name="Kellner H."/>
        </authorList>
    </citation>
    <scope>NUCLEOTIDE SEQUENCE [LARGE SCALE GENOMIC DNA]</scope>
    <source>
        <strain evidence="10 11">DSM 108281</strain>
    </source>
</reference>
<dbReference type="InterPro" id="IPR007698">
    <property type="entry name" value="AlaDH/PNT_NAD(H)-bd"/>
</dbReference>
<feature type="domain" description="Alanine dehydrogenase/pyridine nucleotide transhydrogenase NAD(H)-binding" evidence="8">
    <location>
        <begin position="235"/>
        <end position="411"/>
    </location>
</feature>
<dbReference type="SUPFAM" id="SSF55347">
    <property type="entry name" value="Glyceraldehyde-3-phosphate dehydrogenase-like, C-terminal domain"/>
    <property type="match status" value="1"/>
</dbReference>
<keyword evidence="5" id="KW-0028">Amino-acid biosynthesis</keyword>
<dbReference type="AlphaFoldDB" id="A0A4S4M7S4"/>
<dbReference type="CDD" id="cd12189">
    <property type="entry name" value="LKR_SDH_like"/>
    <property type="match status" value="1"/>
</dbReference>
<dbReference type="InterPro" id="IPR005097">
    <property type="entry name" value="Sacchrp_dh_NADP-bd"/>
</dbReference>
<evidence type="ECO:0000256" key="6">
    <source>
        <dbReference type="ARBA" id="ARBA00023268"/>
    </source>
</evidence>
<evidence type="ECO:0000313" key="10">
    <source>
        <dbReference type="EMBL" id="THH21362.1"/>
    </source>
</evidence>
<evidence type="ECO:0000256" key="1">
    <source>
        <dbReference type="ARBA" id="ARBA00004682"/>
    </source>
</evidence>
<accession>A0A4S4M7S4</accession>
<dbReference type="GO" id="GO:0019878">
    <property type="term" value="P:lysine biosynthetic process via aminoadipic acid"/>
    <property type="evidence" value="ECO:0007669"/>
    <property type="project" value="TreeGrafter"/>
</dbReference>
<evidence type="ECO:0000256" key="5">
    <source>
        <dbReference type="ARBA" id="ARBA00023154"/>
    </source>
</evidence>
<dbReference type="Pfam" id="PF16653">
    <property type="entry name" value="Sacchrp_dh_C"/>
    <property type="match status" value="1"/>
</dbReference>
<dbReference type="SMART" id="SM01003">
    <property type="entry name" value="AlaDh_PNT_N"/>
    <property type="match status" value="1"/>
</dbReference>
<keyword evidence="3" id="KW-0521">NADP</keyword>
<organism evidence="10 11">
    <name type="scientific">Bondarzewia mesenterica</name>
    <dbReference type="NCBI Taxonomy" id="1095465"/>
    <lineage>
        <taxon>Eukaryota</taxon>
        <taxon>Fungi</taxon>
        <taxon>Dikarya</taxon>
        <taxon>Basidiomycota</taxon>
        <taxon>Agaricomycotina</taxon>
        <taxon>Agaricomycetes</taxon>
        <taxon>Russulales</taxon>
        <taxon>Bondarzewiaceae</taxon>
        <taxon>Bondarzewia</taxon>
    </lineage>
</organism>
<dbReference type="GO" id="GO:0005737">
    <property type="term" value="C:cytoplasm"/>
    <property type="evidence" value="ECO:0007669"/>
    <property type="project" value="TreeGrafter"/>
</dbReference>
<name>A0A4S4M7S4_9AGAM</name>
<dbReference type="Pfam" id="PF05222">
    <property type="entry name" value="AlaDh_PNT_N"/>
    <property type="match status" value="1"/>
</dbReference>
<dbReference type="FunFam" id="3.40.50.720:FF:000072">
    <property type="entry name" value="Saccharopine dehydrogenase [NADP(+), L-glutamate-forming]"/>
    <property type="match status" value="1"/>
</dbReference>
<dbReference type="GO" id="GO:0033512">
    <property type="term" value="P:L-lysine catabolic process to acetyl-CoA via saccharopine"/>
    <property type="evidence" value="ECO:0007669"/>
    <property type="project" value="UniProtKB-UniPathway"/>
</dbReference>
<gene>
    <name evidence="10" type="ORF">EW146_g172</name>
</gene>
<sequence length="956" mass="103197">MPILQRTPFMFRPLARVATRRVPHVRHSSSRSEPVTIGIRCEDPGRIWERRAPLTPDVVAELVSRDGVRVLVQDSDRRVFPTDEYIRAGAEARPTLEPAHIVLGIKEPPLHTLVTGAVPSPNPSRPNTLVPRTHMMFSHTIKGQEYNMPLLSRFLKGGNAYAGLRDEPGLEPRLIDYELLTDREGKRTVAFGWFAGVAGALEALSAMAHTHLQQGVATPFLYTPRPHASPSIDSLRSSLRYIGDQIVEHGTPKRLGPCVIGVTGSGNVTQGILSILSELPIVNTRPEDLPSLINNPDADLRKVYLVQALPNTYLSRTDGKHYDRADYYANPGSYQSDFHTKIAPYLTLLLNGAGWAPAFPRLLTTAQLPLATRLAAVGDVSCDLNGGLEFVTRATTLDAPSYDVNDVAVVAVDILPASLPRDASAAFAGSALKYVREIVKEYRGEEKSEEGREVREALERATVTQGGKVRKGFEWLEDKVRIWRGNQDRDGSTITQAVQSVGLKKKKRVLVLGSGMVAGPAVDELAGWGDVEVIVGSNVLAEAEQLVAEHPNAKALKVDITDLDRVSSLVREADVVISLLPAPFHPSVAELCIEHKTHLVTASYISPAMQTLHSRALSADVLLLNEIGLDPGIDHCSAHSLLSRLRADNKKVVSFTSFCGGLPAPDAAEGVPLGYKFSWSPRGVLRAAGEGAQFRLGGKNWQIPGERLLLEHFPDVPVSNILKFEGIANRNSLPYAETYALGDVTGLRTMLRGTLRYPGFAALMHSFKAIGLLEATKTVKLDHWASLVRLALEEKLQTSIPADTASLMSAFSDVLPPARISALVDALQNLALLPSLSPASSPSLPPVPSAPAPPADLLATEEVHTSTLVVYGDKRASAMARTVGLPVALAALRVLDGAVLSRGVRGPTYDESVWKAVLEGLEERGLGVKEGVKNAGEAGMEGGLLDGLERTIRESA</sequence>
<dbReference type="InterPro" id="IPR051168">
    <property type="entry name" value="AASS"/>
</dbReference>
<dbReference type="SUPFAM" id="SSF51735">
    <property type="entry name" value="NAD(P)-binding Rossmann-fold domains"/>
    <property type="match status" value="1"/>
</dbReference>
<dbReference type="Pfam" id="PF01262">
    <property type="entry name" value="AlaDh_PNT_C"/>
    <property type="match status" value="1"/>
</dbReference>
<dbReference type="OrthoDB" id="10059875at2759"/>
<dbReference type="Pfam" id="PF03435">
    <property type="entry name" value="Sacchrp_dh_NADP"/>
    <property type="match status" value="1"/>
</dbReference>
<dbReference type="InterPro" id="IPR032095">
    <property type="entry name" value="Sacchrp_dh-like_C"/>
</dbReference>
<dbReference type="SMART" id="SM01002">
    <property type="entry name" value="AlaDh_PNT_C"/>
    <property type="match status" value="1"/>
</dbReference>
<evidence type="ECO:0000259" key="8">
    <source>
        <dbReference type="SMART" id="SM01002"/>
    </source>
</evidence>
<comment type="pathway">
    <text evidence="1">Amino-acid degradation; L-lysine degradation via saccharopine pathway; glutaryl-CoA from L-lysine: step 1/6.</text>
</comment>
<evidence type="ECO:0000256" key="4">
    <source>
        <dbReference type="ARBA" id="ARBA00023002"/>
    </source>
</evidence>
<dbReference type="InterPro" id="IPR036291">
    <property type="entry name" value="NAD(P)-bd_dom_sf"/>
</dbReference>
<evidence type="ECO:0000256" key="2">
    <source>
        <dbReference type="ARBA" id="ARBA00004720"/>
    </source>
</evidence>
<dbReference type="UniPathway" id="UPA00868">
    <property type="reaction ID" value="UER00835"/>
</dbReference>
<dbReference type="GO" id="GO:0004753">
    <property type="term" value="F:saccharopine dehydrogenase activity"/>
    <property type="evidence" value="ECO:0007669"/>
    <property type="project" value="TreeGrafter"/>
</dbReference>
<comment type="similarity">
    <text evidence="7">In the C-terminal section; belongs to the saccharopine dehydrogenase family.</text>
</comment>
<comment type="pathway">
    <text evidence="2">Amino-acid degradation; L-lysine degradation via saccharopine pathway; glutaryl-CoA from L-lysine: step 2/6.</text>
</comment>
<dbReference type="PANTHER" id="PTHR11133:SF23">
    <property type="entry name" value="SACCHAROPINE DEHYDROGENASE [NAD(+), L-LYSINE-FORMING]"/>
    <property type="match status" value="1"/>
</dbReference>
<comment type="caution">
    <text evidence="10">The sequence shown here is derived from an EMBL/GenBank/DDBJ whole genome shotgun (WGS) entry which is preliminary data.</text>
</comment>
<keyword evidence="5" id="KW-0457">Lysine biosynthesis</keyword>
<evidence type="ECO:0000256" key="7">
    <source>
        <dbReference type="ARBA" id="ARBA00025744"/>
    </source>
</evidence>
<dbReference type="Gene3D" id="3.40.50.720">
    <property type="entry name" value="NAD(P)-binding Rossmann-like Domain"/>
    <property type="match status" value="3"/>
</dbReference>
<dbReference type="Gene3D" id="3.30.360.10">
    <property type="entry name" value="Dihydrodipicolinate Reductase, domain 2"/>
    <property type="match status" value="1"/>
</dbReference>
<feature type="domain" description="Alanine dehydrogenase/pyridine nucleotide transhydrogenase N-terminal" evidence="9">
    <location>
        <begin position="38"/>
        <end position="198"/>
    </location>
</feature>
<protein>
    <submittedName>
        <fullName evidence="10">Uncharacterized protein</fullName>
    </submittedName>
</protein>